<dbReference type="Proteomes" id="UP001597287">
    <property type="component" value="Unassembled WGS sequence"/>
</dbReference>
<reference evidence="2" key="1">
    <citation type="journal article" date="2019" name="Int. J. Syst. Evol. Microbiol.">
        <title>The Global Catalogue of Microorganisms (GCM) 10K type strain sequencing project: providing services to taxonomists for standard genome sequencing and annotation.</title>
        <authorList>
            <consortium name="The Broad Institute Genomics Platform"/>
            <consortium name="The Broad Institute Genome Sequencing Center for Infectious Disease"/>
            <person name="Wu L."/>
            <person name="Ma J."/>
        </authorList>
    </citation>
    <scope>NUCLEOTIDE SEQUENCE [LARGE SCALE GENOMIC DNA]</scope>
    <source>
        <strain evidence="2">CCUG 62793</strain>
    </source>
</reference>
<gene>
    <name evidence="1" type="ORF">ACFSPV_19750</name>
</gene>
<name>A0ABW5ETM3_9BURK</name>
<keyword evidence="2" id="KW-1185">Reference proteome</keyword>
<dbReference type="RefSeq" id="WP_380106482.1">
    <property type="nucleotide sequence ID" value="NZ_JBHSIH010000001.1"/>
</dbReference>
<proteinExistence type="predicted"/>
<evidence type="ECO:0000313" key="1">
    <source>
        <dbReference type="EMBL" id="MFD2320941.1"/>
    </source>
</evidence>
<dbReference type="EMBL" id="JBHUIG010000022">
    <property type="protein sequence ID" value="MFD2320941.1"/>
    <property type="molecule type" value="Genomic_DNA"/>
</dbReference>
<organism evidence="1 2">
    <name type="scientific">Delftia deserti</name>
    <dbReference type="NCBI Taxonomy" id="1651218"/>
    <lineage>
        <taxon>Bacteria</taxon>
        <taxon>Pseudomonadati</taxon>
        <taxon>Pseudomonadota</taxon>
        <taxon>Betaproteobacteria</taxon>
        <taxon>Burkholderiales</taxon>
        <taxon>Comamonadaceae</taxon>
        <taxon>Delftia</taxon>
    </lineage>
</organism>
<sequence length="132" mass="14360">MMAIATRQQESAFAWGLFDDLHDAPTNIIPALCFSDDYSQVAGLAVQCHKSSNEKGPALQSLGIKSRVLRVTSLAINPTRAAEKRAVFALQSQHPTCWAVGSARLETITEECSYSVTPGLSTWARDLQNIPL</sequence>
<protein>
    <submittedName>
        <fullName evidence="1">Uncharacterized protein</fullName>
    </submittedName>
</protein>
<evidence type="ECO:0000313" key="2">
    <source>
        <dbReference type="Proteomes" id="UP001597287"/>
    </source>
</evidence>
<comment type="caution">
    <text evidence="1">The sequence shown here is derived from an EMBL/GenBank/DDBJ whole genome shotgun (WGS) entry which is preliminary data.</text>
</comment>
<accession>A0ABW5ETM3</accession>